<protein>
    <submittedName>
        <fullName evidence="1">Virion uncharacterized protein DUF859</fullName>
    </submittedName>
</protein>
<sequence>MASKTLEQYRSDRSYKVDLVLSSTANVAGNYSDVRYVLTYRALISSCQYGFSYGNRTKLVINGQTLVDTANIGSIHFSGIGNKQLASGNIRVYHDADGSKSISCSVIFQQTQNTGLANYNISGTMDLDTIPRTSMSTVSPAAVAAGGSITIKTNRASTAFTHTITYALGAASGTVATGVTDSYTWTVPKDLARQFPNADSGGLILTCTTYSGGTKIGDCLMGVTVNASSDMIPTCSVTVAEAASIPSGITGYVRGKSRLRITVSASGSYGSTIKGYSIKANGASYNSSTATTDYLTTAGTNSVVATVTDSRGKTASKTVNVTVTDYTAPSCRTVTAYRCNSATDGTAYDKGAYICVSFAGAITALGNKNTKACTVYYKTLTATSWTSKAITLSDYAFAASTIISADTGSGYNIRVNVRDSFGGSDYYTDVGTAYNLFSFRLNNRGITWGGVAERDGFDIKMPLYINGQTLDGNVDGFSTKLKTQEARPADGNRPTASGDRLGTIEYFMATSSMTENKPYGDGPIVQLNWDGTNGFDSQIHVANGNGKRMQYRSQASGEWNPWITLLDDNNYKSFCTLANLGAAQKPVKGGDSMSGYIRYPDTGIQITWKRVTWTGPITSAWGGVFETASAISLGNWAAAFKDAPASFLGVDCATQNTDVWVSRYARSEKTTAGSAYLQRGSALSTSYQYIVYAFAVGTY</sequence>
<evidence type="ECO:0000313" key="2">
    <source>
        <dbReference type="Proteomes" id="UP000292927"/>
    </source>
</evidence>
<comment type="caution">
    <text evidence="1">The sequence shown here is derived from an EMBL/GenBank/DDBJ whole genome shotgun (WGS) entry which is preliminary data.</text>
</comment>
<accession>A0A4Q7PJQ9</accession>
<dbReference type="Pfam" id="PF05895">
    <property type="entry name" value="DUF859"/>
    <property type="match status" value="1"/>
</dbReference>
<evidence type="ECO:0000313" key="1">
    <source>
        <dbReference type="EMBL" id="RZT00896.1"/>
    </source>
</evidence>
<dbReference type="InterPro" id="IPR008577">
    <property type="entry name" value="DUF859"/>
</dbReference>
<proteinExistence type="predicted"/>
<name>A0A4Q7PJQ9_9FIRM</name>
<reference evidence="1 2" key="1">
    <citation type="submission" date="2019-02" db="EMBL/GenBank/DDBJ databases">
        <title>Genomic Encyclopedia of Type Strains, Phase IV (KMG-IV): sequencing the most valuable type-strain genomes for metagenomic binning, comparative biology and taxonomic classification.</title>
        <authorList>
            <person name="Goeker M."/>
        </authorList>
    </citation>
    <scope>NUCLEOTIDE SEQUENCE [LARGE SCALE GENOMIC DNA]</scope>
    <source>
        <strain evidence="1 2">DSM 29486</strain>
    </source>
</reference>
<organism evidence="1 2">
    <name type="scientific">Cuneatibacter caecimuris</name>
    <dbReference type="NCBI Taxonomy" id="1796618"/>
    <lineage>
        <taxon>Bacteria</taxon>
        <taxon>Bacillati</taxon>
        <taxon>Bacillota</taxon>
        <taxon>Clostridia</taxon>
        <taxon>Lachnospirales</taxon>
        <taxon>Lachnospiraceae</taxon>
        <taxon>Cuneatibacter</taxon>
    </lineage>
</organism>
<keyword evidence="2" id="KW-1185">Reference proteome</keyword>
<dbReference type="EMBL" id="SGXF01000002">
    <property type="protein sequence ID" value="RZT00896.1"/>
    <property type="molecule type" value="Genomic_DNA"/>
</dbReference>
<dbReference type="Proteomes" id="UP000292927">
    <property type="component" value="Unassembled WGS sequence"/>
</dbReference>
<dbReference type="RefSeq" id="WP_130434326.1">
    <property type="nucleotide sequence ID" value="NZ_SGXF01000002.1"/>
</dbReference>
<dbReference type="OrthoDB" id="2065107at2"/>
<dbReference type="AlphaFoldDB" id="A0A4Q7PJQ9"/>
<gene>
    <name evidence="1" type="ORF">EV209_1332</name>
</gene>